<keyword evidence="2" id="KW-1133">Transmembrane helix</keyword>
<gene>
    <name evidence="3" type="ORF">BpHYR1_033566</name>
</gene>
<dbReference type="AlphaFoldDB" id="A0A3M7RY57"/>
<evidence type="ECO:0000256" key="2">
    <source>
        <dbReference type="SAM" id="Phobius"/>
    </source>
</evidence>
<sequence length="122" mass="14474">MDRVTLSSKLIVLIVVLCSLNFYLAKCDYLSRNFKQFGPVSFSEKNRDYDVLDSSELESNEMTEKEYVNKMRLLEYILNEMNQKPELYKPVFKRGFARSLGKDDRRRPGWELAYGKRKRSNN</sequence>
<protein>
    <submittedName>
        <fullName evidence="3">Uncharacterized protein</fullName>
    </submittedName>
</protein>
<evidence type="ECO:0000313" key="3">
    <source>
        <dbReference type="EMBL" id="RNA28380.1"/>
    </source>
</evidence>
<evidence type="ECO:0000256" key="1">
    <source>
        <dbReference type="SAM" id="MobiDB-lite"/>
    </source>
</evidence>
<reference evidence="3 4" key="1">
    <citation type="journal article" date="2018" name="Sci. Rep.">
        <title>Genomic signatures of local adaptation to the degree of environmental predictability in rotifers.</title>
        <authorList>
            <person name="Franch-Gras L."/>
            <person name="Hahn C."/>
            <person name="Garcia-Roger E.M."/>
            <person name="Carmona M.J."/>
            <person name="Serra M."/>
            <person name="Gomez A."/>
        </authorList>
    </citation>
    <scope>NUCLEOTIDE SEQUENCE [LARGE SCALE GENOMIC DNA]</scope>
    <source>
        <strain evidence="3">HYR1</strain>
    </source>
</reference>
<dbReference type="Proteomes" id="UP000276133">
    <property type="component" value="Unassembled WGS sequence"/>
</dbReference>
<evidence type="ECO:0000313" key="4">
    <source>
        <dbReference type="Proteomes" id="UP000276133"/>
    </source>
</evidence>
<comment type="caution">
    <text evidence="3">The sequence shown here is derived from an EMBL/GenBank/DDBJ whole genome shotgun (WGS) entry which is preliminary data.</text>
</comment>
<accession>A0A3M7RY57</accession>
<keyword evidence="4" id="KW-1185">Reference proteome</keyword>
<dbReference type="OrthoDB" id="10522096at2759"/>
<feature type="transmembrane region" description="Helical" evidence="2">
    <location>
        <begin position="6"/>
        <end position="25"/>
    </location>
</feature>
<proteinExistence type="predicted"/>
<name>A0A3M7RY57_BRAPC</name>
<feature type="region of interest" description="Disordered" evidence="1">
    <location>
        <begin position="101"/>
        <end position="122"/>
    </location>
</feature>
<dbReference type="EMBL" id="REGN01002399">
    <property type="protein sequence ID" value="RNA28380.1"/>
    <property type="molecule type" value="Genomic_DNA"/>
</dbReference>
<keyword evidence="2" id="KW-0472">Membrane</keyword>
<organism evidence="3 4">
    <name type="scientific">Brachionus plicatilis</name>
    <name type="common">Marine rotifer</name>
    <name type="synonym">Brachionus muelleri</name>
    <dbReference type="NCBI Taxonomy" id="10195"/>
    <lineage>
        <taxon>Eukaryota</taxon>
        <taxon>Metazoa</taxon>
        <taxon>Spiralia</taxon>
        <taxon>Gnathifera</taxon>
        <taxon>Rotifera</taxon>
        <taxon>Eurotatoria</taxon>
        <taxon>Monogononta</taxon>
        <taxon>Pseudotrocha</taxon>
        <taxon>Ploima</taxon>
        <taxon>Brachionidae</taxon>
        <taxon>Brachionus</taxon>
    </lineage>
</organism>
<keyword evidence="2" id="KW-0812">Transmembrane</keyword>